<proteinExistence type="inferred from homology"/>
<dbReference type="STRING" id="407036.SAMN05216243_1726"/>
<dbReference type="Proteomes" id="UP000198694">
    <property type="component" value="Unassembled WGS sequence"/>
</dbReference>
<comment type="subcellular location">
    <subcellularLocation>
        <location evidence="1">Cytoplasm</location>
        <location evidence="1">Cytosol</location>
    </subcellularLocation>
</comment>
<comment type="similarity">
    <text evidence="6">Belongs to the bacillales FliT family.</text>
</comment>
<sequence length="117" mass="13938">MNRLQSFYDVTEELHQQISDDIPIDKREEAIARIEQVLEEREELLKDIKPPYSEEEMETGRALLPLNRDIQDKLKQLLILLRTEMKTVKKQRSSSSKYKNPYKNVSNFDGMFLDHKK</sequence>
<dbReference type="Pfam" id="PF05400">
    <property type="entry name" value="FliT"/>
    <property type="match status" value="1"/>
</dbReference>
<keyword evidence="8" id="KW-0282">Flagellum</keyword>
<keyword evidence="9" id="KW-1185">Reference proteome</keyword>
<keyword evidence="4" id="KW-0143">Chaperone</keyword>
<keyword evidence="3" id="KW-1005">Bacterial flagellum biogenesis</keyword>
<reference evidence="8 9" key="1">
    <citation type="submission" date="2016-10" db="EMBL/GenBank/DDBJ databases">
        <authorList>
            <person name="de Groot N.N."/>
        </authorList>
    </citation>
    <scope>NUCLEOTIDE SEQUENCE [LARGE SCALE GENOMIC DNA]</scope>
    <source>
        <strain evidence="8 9">CGMCC 1.6502</strain>
    </source>
</reference>
<dbReference type="InterPro" id="IPR008622">
    <property type="entry name" value="FliT"/>
</dbReference>
<organism evidence="8 9">
    <name type="scientific">Sediminibacillus albus</name>
    <dbReference type="NCBI Taxonomy" id="407036"/>
    <lineage>
        <taxon>Bacteria</taxon>
        <taxon>Bacillati</taxon>
        <taxon>Bacillota</taxon>
        <taxon>Bacilli</taxon>
        <taxon>Bacillales</taxon>
        <taxon>Bacillaceae</taxon>
        <taxon>Sediminibacillus</taxon>
    </lineage>
</organism>
<dbReference type="EMBL" id="FNFL01000002">
    <property type="protein sequence ID" value="SDK04286.1"/>
    <property type="molecule type" value="Genomic_DNA"/>
</dbReference>
<evidence type="ECO:0000313" key="9">
    <source>
        <dbReference type="Proteomes" id="UP000198694"/>
    </source>
</evidence>
<gene>
    <name evidence="8" type="ORF">SAMN05216243_1726</name>
</gene>
<dbReference type="OrthoDB" id="2353131at2"/>
<evidence type="ECO:0000256" key="3">
    <source>
        <dbReference type="ARBA" id="ARBA00022795"/>
    </source>
</evidence>
<protein>
    <recommendedName>
        <fullName evidence="7">Flagellar protein FliT</fullName>
    </recommendedName>
</protein>
<evidence type="ECO:0000256" key="5">
    <source>
        <dbReference type="ARBA" id="ARBA00093765"/>
    </source>
</evidence>
<dbReference type="AlphaFoldDB" id="A0A1G8YNH6"/>
<keyword evidence="2" id="KW-0963">Cytoplasm</keyword>
<evidence type="ECO:0000313" key="8">
    <source>
        <dbReference type="EMBL" id="SDK04286.1"/>
    </source>
</evidence>
<evidence type="ECO:0000256" key="6">
    <source>
        <dbReference type="ARBA" id="ARBA00093785"/>
    </source>
</evidence>
<evidence type="ECO:0000256" key="2">
    <source>
        <dbReference type="ARBA" id="ARBA00022490"/>
    </source>
</evidence>
<name>A0A1G8YNH6_9BACI</name>
<keyword evidence="8" id="KW-0966">Cell projection</keyword>
<keyword evidence="8" id="KW-0969">Cilium</keyword>
<dbReference type="RefSeq" id="WP_093213053.1">
    <property type="nucleotide sequence ID" value="NZ_FNFL01000002.1"/>
</dbReference>
<comment type="function">
    <text evidence="5">May act as an export chaperone for the filament capping protein FliD.</text>
</comment>
<accession>A0A1G8YNH6</accession>
<evidence type="ECO:0000256" key="4">
    <source>
        <dbReference type="ARBA" id="ARBA00023186"/>
    </source>
</evidence>
<evidence type="ECO:0000256" key="1">
    <source>
        <dbReference type="ARBA" id="ARBA00004514"/>
    </source>
</evidence>
<evidence type="ECO:0000256" key="7">
    <source>
        <dbReference type="ARBA" id="ARBA00093797"/>
    </source>
</evidence>